<dbReference type="Gene3D" id="1.10.10.10">
    <property type="entry name" value="Winged helix-like DNA-binding domain superfamily/Winged helix DNA-binding domain"/>
    <property type="match status" value="1"/>
</dbReference>
<sequence length="164" mass="18165">MTGEKEEHSAYWYADTDDASNAAVLQALRSYRAAETAMRRRTQQSMEMGENELLVLRFLARANARGEDVTPAHLARYLGITSASTTALFDRLAKSGHITRTPNPGDRRSVLIAASPKAEDEIRDTLAAMHGRMIDVVRPMTSADRASVIGFLRAMQEAVDEIDR</sequence>
<dbReference type="RefSeq" id="WP_229661636.1">
    <property type="nucleotide sequence ID" value="NZ_BJNA01000068.1"/>
</dbReference>
<evidence type="ECO:0000259" key="1">
    <source>
        <dbReference type="PROSITE" id="PS50995"/>
    </source>
</evidence>
<dbReference type="InterPro" id="IPR036390">
    <property type="entry name" value="WH_DNA-bd_sf"/>
</dbReference>
<dbReference type="Proteomes" id="UP000319804">
    <property type="component" value="Unassembled WGS sequence"/>
</dbReference>
<dbReference type="InterPro" id="IPR000835">
    <property type="entry name" value="HTH_MarR-typ"/>
</dbReference>
<evidence type="ECO:0000313" key="2">
    <source>
        <dbReference type="EMBL" id="TQM98548.1"/>
    </source>
</evidence>
<dbReference type="InterPro" id="IPR036388">
    <property type="entry name" value="WH-like_DNA-bd_sf"/>
</dbReference>
<dbReference type="AlphaFoldDB" id="A0A4Y3US65"/>
<keyword evidence="3" id="KW-1185">Reference proteome</keyword>
<dbReference type="Pfam" id="PF12802">
    <property type="entry name" value="MarR_2"/>
    <property type="match status" value="1"/>
</dbReference>
<comment type="caution">
    <text evidence="2">The sequence shown here is derived from an EMBL/GenBank/DDBJ whole genome shotgun (WGS) entry which is preliminary data.</text>
</comment>
<dbReference type="GO" id="GO:0006950">
    <property type="term" value="P:response to stress"/>
    <property type="evidence" value="ECO:0007669"/>
    <property type="project" value="TreeGrafter"/>
</dbReference>
<organism evidence="2 3">
    <name type="scientific">Microbacterium lacticum</name>
    <dbReference type="NCBI Taxonomy" id="33885"/>
    <lineage>
        <taxon>Bacteria</taxon>
        <taxon>Bacillati</taxon>
        <taxon>Actinomycetota</taxon>
        <taxon>Actinomycetes</taxon>
        <taxon>Micrococcales</taxon>
        <taxon>Microbacteriaceae</taxon>
        <taxon>Microbacterium</taxon>
    </lineage>
</organism>
<gene>
    <name evidence="2" type="ORF">FHX68_1239</name>
</gene>
<evidence type="ECO:0000313" key="3">
    <source>
        <dbReference type="Proteomes" id="UP000319804"/>
    </source>
</evidence>
<dbReference type="PANTHER" id="PTHR33164:SF43">
    <property type="entry name" value="HTH-TYPE TRANSCRIPTIONAL REPRESSOR YETL"/>
    <property type="match status" value="1"/>
</dbReference>
<dbReference type="SMART" id="SM00347">
    <property type="entry name" value="HTH_MARR"/>
    <property type="match status" value="1"/>
</dbReference>
<name>A0A4Y3US65_9MICO</name>
<dbReference type="SUPFAM" id="SSF46785">
    <property type="entry name" value="Winged helix' DNA-binding domain"/>
    <property type="match status" value="1"/>
</dbReference>
<dbReference type="EMBL" id="VFPS01000002">
    <property type="protein sequence ID" value="TQM98548.1"/>
    <property type="molecule type" value="Genomic_DNA"/>
</dbReference>
<keyword evidence="2" id="KW-0238">DNA-binding</keyword>
<feature type="domain" description="HTH marR-type" evidence="1">
    <location>
        <begin position="17"/>
        <end position="157"/>
    </location>
</feature>
<dbReference type="GO" id="GO:0003677">
    <property type="term" value="F:DNA binding"/>
    <property type="evidence" value="ECO:0007669"/>
    <property type="project" value="UniProtKB-KW"/>
</dbReference>
<dbReference type="PANTHER" id="PTHR33164">
    <property type="entry name" value="TRANSCRIPTIONAL REGULATOR, MARR FAMILY"/>
    <property type="match status" value="1"/>
</dbReference>
<dbReference type="InterPro" id="IPR039422">
    <property type="entry name" value="MarR/SlyA-like"/>
</dbReference>
<protein>
    <submittedName>
        <fullName evidence="2">DNA-binding MarR family transcriptional regulator</fullName>
    </submittedName>
</protein>
<dbReference type="PROSITE" id="PS50995">
    <property type="entry name" value="HTH_MARR_2"/>
    <property type="match status" value="1"/>
</dbReference>
<reference evidence="2 3" key="1">
    <citation type="submission" date="2019-06" db="EMBL/GenBank/DDBJ databases">
        <title>Sequencing the genomes of 1000 actinobacteria strains.</title>
        <authorList>
            <person name="Klenk H.-P."/>
        </authorList>
    </citation>
    <scope>NUCLEOTIDE SEQUENCE [LARGE SCALE GENOMIC DNA]</scope>
    <source>
        <strain evidence="2 3">DSM 20427</strain>
    </source>
</reference>
<dbReference type="PRINTS" id="PR00598">
    <property type="entry name" value="HTHMARR"/>
</dbReference>
<dbReference type="GO" id="GO:0003700">
    <property type="term" value="F:DNA-binding transcription factor activity"/>
    <property type="evidence" value="ECO:0007669"/>
    <property type="project" value="InterPro"/>
</dbReference>
<proteinExistence type="predicted"/>
<accession>A0A4Y3US65</accession>